<comment type="caution">
    <text evidence="2">The sequence shown here is derived from an EMBL/GenBank/DDBJ whole genome shotgun (WGS) entry which is preliminary data.</text>
</comment>
<dbReference type="EMBL" id="JACSQA010000008">
    <property type="protein sequence ID" value="MBD8026539.1"/>
    <property type="molecule type" value="Genomic_DNA"/>
</dbReference>
<dbReference type="RefSeq" id="WP_191707038.1">
    <property type="nucleotide sequence ID" value="NZ_JACSQA010000008.1"/>
</dbReference>
<feature type="transmembrane region" description="Helical" evidence="1">
    <location>
        <begin position="6"/>
        <end position="29"/>
    </location>
</feature>
<evidence type="ECO:0000313" key="2">
    <source>
        <dbReference type="EMBL" id="MBD8026539.1"/>
    </source>
</evidence>
<keyword evidence="1" id="KW-0472">Membrane</keyword>
<reference evidence="2 3" key="1">
    <citation type="submission" date="2020-08" db="EMBL/GenBank/DDBJ databases">
        <title>A Genomic Blueprint of the Chicken Gut Microbiome.</title>
        <authorList>
            <person name="Gilroy R."/>
            <person name="Ravi A."/>
            <person name="Getino M."/>
            <person name="Pursley I."/>
            <person name="Horton D.L."/>
            <person name="Alikhan N.-F."/>
            <person name="Baker D."/>
            <person name="Gharbi K."/>
            <person name="Hall N."/>
            <person name="Watson M."/>
            <person name="Adriaenssens E.M."/>
            <person name="Foster-Nyarko E."/>
            <person name="Jarju S."/>
            <person name="Secka A."/>
            <person name="Antonio M."/>
            <person name="Oren A."/>
            <person name="Chaudhuri R."/>
            <person name="La Ragione R.M."/>
            <person name="Hildebrand F."/>
            <person name="Pallen M.J."/>
        </authorList>
    </citation>
    <scope>NUCLEOTIDE SEQUENCE [LARGE SCALE GENOMIC DNA]</scope>
    <source>
        <strain evidence="2 3">Re31</strain>
    </source>
</reference>
<keyword evidence="3" id="KW-1185">Reference proteome</keyword>
<keyword evidence="1" id="KW-1133">Transmembrane helix</keyword>
<protein>
    <recommendedName>
        <fullName evidence="4">Tumour necrosis factor receptor superfamily member 19</fullName>
    </recommendedName>
</protein>
<evidence type="ECO:0000256" key="1">
    <source>
        <dbReference type="SAM" id="Phobius"/>
    </source>
</evidence>
<sequence length="57" mass="6452">MSGKKVAIYFVAFIVVICLLIVIAMQIFFATYEPKKDTTINETSLITPVNKEEISRL</sequence>
<evidence type="ECO:0008006" key="4">
    <source>
        <dbReference type="Google" id="ProtNLM"/>
    </source>
</evidence>
<proteinExistence type="predicted"/>
<gene>
    <name evidence="2" type="ORF">H9636_07715</name>
</gene>
<dbReference type="Proteomes" id="UP000640930">
    <property type="component" value="Unassembled WGS sequence"/>
</dbReference>
<organism evidence="2 3">
    <name type="scientific">Ureibacillus galli</name>
    <dbReference type="NCBI Taxonomy" id="2762222"/>
    <lineage>
        <taxon>Bacteria</taxon>
        <taxon>Bacillati</taxon>
        <taxon>Bacillota</taxon>
        <taxon>Bacilli</taxon>
        <taxon>Bacillales</taxon>
        <taxon>Caryophanaceae</taxon>
        <taxon>Ureibacillus</taxon>
    </lineage>
</organism>
<keyword evidence="1" id="KW-0812">Transmembrane</keyword>
<name>A0ABR8XBF3_9BACL</name>
<evidence type="ECO:0000313" key="3">
    <source>
        <dbReference type="Proteomes" id="UP000640930"/>
    </source>
</evidence>
<accession>A0ABR8XBF3</accession>